<feature type="region of interest" description="Disordered" evidence="1">
    <location>
        <begin position="293"/>
        <end position="341"/>
    </location>
</feature>
<feature type="compositionally biased region" description="Polar residues" evidence="1">
    <location>
        <begin position="318"/>
        <end position="341"/>
    </location>
</feature>
<feature type="compositionally biased region" description="Polar residues" evidence="1">
    <location>
        <begin position="10"/>
        <end position="45"/>
    </location>
</feature>
<dbReference type="Gene3D" id="6.10.280.230">
    <property type="match status" value="1"/>
</dbReference>
<protein>
    <submittedName>
        <fullName evidence="2">Peroxin-20</fullName>
    </submittedName>
</protein>
<organism evidence="2 3">
    <name type="scientific">Penicillium angulare</name>
    <dbReference type="NCBI Taxonomy" id="116970"/>
    <lineage>
        <taxon>Eukaryota</taxon>
        <taxon>Fungi</taxon>
        <taxon>Dikarya</taxon>
        <taxon>Ascomycota</taxon>
        <taxon>Pezizomycotina</taxon>
        <taxon>Eurotiomycetes</taxon>
        <taxon>Eurotiomycetidae</taxon>
        <taxon>Eurotiales</taxon>
        <taxon>Aspergillaceae</taxon>
        <taxon>Penicillium</taxon>
    </lineage>
</organism>
<proteinExistence type="predicted"/>
<dbReference type="Proteomes" id="UP001149165">
    <property type="component" value="Unassembled WGS sequence"/>
</dbReference>
<sequence length="341" mass="37702">MSDALCGPSNALQNFQKHASVDRTLQQDRLASRQSPTQGFRSQSPRDGILDPEFAAFEANLAGPAIPDLQHPAHFGGPVQRPVNAHPSANWASDFQNLQISAPAPSQLQGPSMSQAQGGWQNEFMAHQQRSQQAPAHLAQNNSTANRAYQSAFAPNYPMYNNNLNSTFQAPQQAHAEHVAPTEQYDESAFEAAFEQARADMEHQEAQITPDIEEHMQETNPVESIEPQEEIRIGSDTIPQTDKQDPQTRTRDADALAQTAGELLDSVRHEQNQKFQQSNFLALMRRIRDREVEVEGDDFRETAQSLHPGGRYYPGQSPAPQDSTTVPDSTSKEPSLSVNGI</sequence>
<reference evidence="2" key="1">
    <citation type="submission" date="2022-11" db="EMBL/GenBank/DDBJ databases">
        <authorList>
            <person name="Petersen C."/>
        </authorList>
    </citation>
    <scope>NUCLEOTIDE SEQUENCE</scope>
    <source>
        <strain evidence="2">IBT 30069</strain>
    </source>
</reference>
<dbReference type="EMBL" id="JAPQKH010000002">
    <property type="protein sequence ID" value="KAJ5113541.1"/>
    <property type="molecule type" value="Genomic_DNA"/>
</dbReference>
<evidence type="ECO:0000313" key="3">
    <source>
        <dbReference type="Proteomes" id="UP001149165"/>
    </source>
</evidence>
<evidence type="ECO:0000256" key="1">
    <source>
        <dbReference type="SAM" id="MobiDB-lite"/>
    </source>
</evidence>
<feature type="region of interest" description="Disordered" evidence="1">
    <location>
        <begin position="219"/>
        <end position="253"/>
    </location>
</feature>
<gene>
    <name evidence="2" type="ORF">N7456_002075</name>
</gene>
<feature type="compositionally biased region" description="Basic and acidic residues" evidence="1">
    <location>
        <begin position="242"/>
        <end position="253"/>
    </location>
</feature>
<feature type="region of interest" description="Disordered" evidence="1">
    <location>
        <begin position="1"/>
        <end position="50"/>
    </location>
</feature>
<dbReference type="OrthoDB" id="5407351at2759"/>
<comment type="caution">
    <text evidence="2">The sequence shown here is derived from an EMBL/GenBank/DDBJ whole genome shotgun (WGS) entry which is preliminary data.</text>
</comment>
<name>A0A9W9G7N6_9EURO</name>
<evidence type="ECO:0000313" key="2">
    <source>
        <dbReference type="EMBL" id="KAJ5113541.1"/>
    </source>
</evidence>
<accession>A0A9W9G7N6</accession>
<dbReference type="AlphaFoldDB" id="A0A9W9G7N6"/>
<keyword evidence="3" id="KW-1185">Reference proteome</keyword>
<reference evidence="2" key="2">
    <citation type="journal article" date="2023" name="IMA Fungus">
        <title>Comparative genomic study of the Penicillium genus elucidates a diverse pangenome and 15 lateral gene transfer events.</title>
        <authorList>
            <person name="Petersen C."/>
            <person name="Sorensen T."/>
            <person name="Nielsen M.R."/>
            <person name="Sondergaard T.E."/>
            <person name="Sorensen J.L."/>
            <person name="Fitzpatrick D.A."/>
            <person name="Frisvad J.C."/>
            <person name="Nielsen K.L."/>
        </authorList>
    </citation>
    <scope>NUCLEOTIDE SEQUENCE</scope>
    <source>
        <strain evidence="2">IBT 30069</strain>
    </source>
</reference>